<comment type="caution">
    <text evidence="11">The sequence shown here is derived from an EMBL/GenBank/DDBJ whole genome shotgun (WGS) entry which is preliminary data.</text>
</comment>
<dbReference type="OrthoDB" id="7295762at2"/>
<accession>D5RJ57</accession>
<dbReference type="GO" id="GO:0005886">
    <property type="term" value="C:plasma membrane"/>
    <property type="evidence" value="ECO:0007669"/>
    <property type="project" value="UniProtKB-SubCell"/>
</dbReference>
<evidence type="ECO:0000256" key="1">
    <source>
        <dbReference type="ARBA" id="ARBA00004429"/>
    </source>
</evidence>
<dbReference type="Gene3D" id="1.10.8.500">
    <property type="entry name" value="HAMP domain in histidine kinase"/>
    <property type="match status" value="1"/>
</dbReference>
<keyword evidence="2" id="KW-1003">Cell membrane</keyword>
<keyword evidence="7" id="KW-0812">Transmembrane</keyword>
<keyword evidence="6" id="KW-0175">Coiled coil</keyword>
<keyword evidence="2" id="KW-0997">Cell inner membrane</keyword>
<organism evidence="11 12">
    <name type="scientific">Pseudoroseomonas cervicalis ATCC 49957</name>
    <dbReference type="NCBI Taxonomy" id="525371"/>
    <lineage>
        <taxon>Bacteria</taxon>
        <taxon>Pseudomonadati</taxon>
        <taxon>Pseudomonadota</taxon>
        <taxon>Alphaproteobacteria</taxon>
        <taxon>Acetobacterales</taxon>
        <taxon>Roseomonadaceae</taxon>
        <taxon>Roseomonas</taxon>
    </lineage>
</organism>
<dbReference type="InterPro" id="IPR003660">
    <property type="entry name" value="HAMP_dom"/>
</dbReference>
<comment type="subcellular location">
    <subcellularLocation>
        <location evidence="1">Cell inner membrane</location>
        <topology evidence="1">Multi-pass membrane protein</topology>
    </subcellularLocation>
</comment>
<dbReference type="PROSITE" id="PS50111">
    <property type="entry name" value="CHEMOTAXIS_TRANSDUC_2"/>
    <property type="match status" value="1"/>
</dbReference>
<name>D5RJ57_9PROT</name>
<dbReference type="AlphaFoldDB" id="D5RJ57"/>
<feature type="domain" description="HAMP" evidence="10">
    <location>
        <begin position="213"/>
        <end position="266"/>
    </location>
</feature>
<keyword evidence="7" id="KW-0472">Membrane</keyword>
<evidence type="ECO:0000313" key="11">
    <source>
        <dbReference type="EMBL" id="EFH12662.1"/>
    </source>
</evidence>
<dbReference type="GO" id="GO:0006935">
    <property type="term" value="P:chemotaxis"/>
    <property type="evidence" value="ECO:0007669"/>
    <property type="project" value="InterPro"/>
</dbReference>
<dbReference type="SUPFAM" id="SSF58104">
    <property type="entry name" value="Methyl-accepting chemotaxis protein (MCP) signaling domain"/>
    <property type="match status" value="1"/>
</dbReference>
<dbReference type="RefSeq" id="WP_007004176.1">
    <property type="nucleotide sequence ID" value="NZ_GG770778.1"/>
</dbReference>
<feature type="domain" description="T-SNARE coiled-coil homology" evidence="9">
    <location>
        <begin position="458"/>
        <end position="520"/>
    </location>
</feature>
<evidence type="ECO:0000259" key="8">
    <source>
        <dbReference type="PROSITE" id="PS50111"/>
    </source>
</evidence>
<dbReference type="InterPro" id="IPR000727">
    <property type="entry name" value="T_SNARE_dom"/>
</dbReference>
<dbReference type="EMBL" id="ADVL01000184">
    <property type="protein sequence ID" value="EFH12662.1"/>
    <property type="molecule type" value="Genomic_DNA"/>
</dbReference>
<evidence type="ECO:0000313" key="12">
    <source>
        <dbReference type="Proteomes" id="UP000005324"/>
    </source>
</evidence>
<dbReference type="GO" id="GO:0004888">
    <property type="term" value="F:transmembrane signaling receptor activity"/>
    <property type="evidence" value="ECO:0007669"/>
    <property type="project" value="InterPro"/>
</dbReference>
<dbReference type="InterPro" id="IPR004089">
    <property type="entry name" value="MCPsignal_dom"/>
</dbReference>
<dbReference type="InterPro" id="IPR004090">
    <property type="entry name" value="Chemotax_Me-accpt_rcpt"/>
</dbReference>
<evidence type="ECO:0000256" key="7">
    <source>
        <dbReference type="SAM" id="Phobius"/>
    </source>
</evidence>
<dbReference type="PANTHER" id="PTHR32089:SF112">
    <property type="entry name" value="LYSOZYME-LIKE PROTEIN-RELATED"/>
    <property type="match status" value="1"/>
</dbReference>
<dbReference type="InterPro" id="IPR024478">
    <property type="entry name" value="HlyB_4HB_MCP"/>
</dbReference>
<dbReference type="PROSITE" id="PS50885">
    <property type="entry name" value="HAMP"/>
    <property type="match status" value="1"/>
</dbReference>
<evidence type="ECO:0000259" key="9">
    <source>
        <dbReference type="PROSITE" id="PS50192"/>
    </source>
</evidence>
<dbReference type="SMART" id="SM00304">
    <property type="entry name" value="HAMP"/>
    <property type="match status" value="2"/>
</dbReference>
<dbReference type="Pfam" id="PF00672">
    <property type="entry name" value="HAMP"/>
    <property type="match status" value="1"/>
</dbReference>
<dbReference type="GO" id="GO:0007165">
    <property type="term" value="P:signal transduction"/>
    <property type="evidence" value="ECO:0007669"/>
    <property type="project" value="UniProtKB-KW"/>
</dbReference>
<evidence type="ECO:0000256" key="6">
    <source>
        <dbReference type="SAM" id="Coils"/>
    </source>
</evidence>
<dbReference type="Pfam" id="PF12729">
    <property type="entry name" value="4HB_MCP_1"/>
    <property type="match status" value="1"/>
</dbReference>
<dbReference type="Pfam" id="PF00015">
    <property type="entry name" value="MCPsignal"/>
    <property type="match status" value="1"/>
</dbReference>
<keyword evidence="12" id="KW-1185">Reference proteome</keyword>
<evidence type="ECO:0000256" key="4">
    <source>
        <dbReference type="ARBA" id="ARBA00029447"/>
    </source>
</evidence>
<dbReference type="PROSITE" id="PS50192">
    <property type="entry name" value="T_SNARE"/>
    <property type="match status" value="1"/>
</dbReference>
<keyword evidence="3 5" id="KW-0807">Transducer</keyword>
<evidence type="ECO:0000256" key="5">
    <source>
        <dbReference type="PROSITE-ProRule" id="PRU00284"/>
    </source>
</evidence>
<feature type="coiled-coil region" evidence="6">
    <location>
        <begin position="254"/>
        <end position="281"/>
    </location>
</feature>
<comment type="similarity">
    <text evidence="4">Belongs to the methyl-accepting chemotaxis (MCP) protein family.</text>
</comment>
<dbReference type="HOGENOM" id="CLU_000445_107_27_5"/>
<proteinExistence type="inferred from homology"/>
<evidence type="ECO:0000256" key="2">
    <source>
        <dbReference type="ARBA" id="ARBA00022519"/>
    </source>
</evidence>
<dbReference type="Proteomes" id="UP000005324">
    <property type="component" value="Unassembled WGS sequence"/>
</dbReference>
<dbReference type="SMART" id="SM00283">
    <property type="entry name" value="MA"/>
    <property type="match status" value="1"/>
</dbReference>
<protein>
    <submittedName>
        <fullName evidence="11">Methyl-accepting chemotaxis protein signaling domain protein</fullName>
    </submittedName>
</protein>
<dbReference type="PANTHER" id="PTHR32089">
    <property type="entry name" value="METHYL-ACCEPTING CHEMOTAXIS PROTEIN MCPB"/>
    <property type="match status" value="1"/>
</dbReference>
<dbReference type="PRINTS" id="PR00260">
    <property type="entry name" value="CHEMTRNSDUCR"/>
</dbReference>
<feature type="transmembrane region" description="Helical" evidence="7">
    <location>
        <begin position="192"/>
        <end position="211"/>
    </location>
</feature>
<reference evidence="11 12" key="1">
    <citation type="submission" date="2010-04" db="EMBL/GenBank/DDBJ databases">
        <authorList>
            <person name="Qin X."/>
            <person name="Bachman B."/>
            <person name="Battles P."/>
            <person name="Bell A."/>
            <person name="Bess C."/>
            <person name="Bickham C."/>
            <person name="Chaboub L."/>
            <person name="Chen D."/>
            <person name="Coyle M."/>
            <person name="Deiros D.R."/>
            <person name="Dinh H."/>
            <person name="Forbes L."/>
            <person name="Fowler G."/>
            <person name="Francisco L."/>
            <person name="Fu Q."/>
            <person name="Gubbala S."/>
            <person name="Hale W."/>
            <person name="Han Y."/>
            <person name="Hemphill L."/>
            <person name="Highlander S.K."/>
            <person name="Hirani K."/>
            <person name="Hogues M."/>
            <person name="Jackson L."/>
            <person name="Jakkamsetti A."/>
            <person name="Javaid M."/>
            <person name="Jiang H."/>
            <person name="Korchina V."/>
            <person name="Kovar C."/>
            <person name="Lara F."/>
            <person name="Lee S."/>
            <person name="Mata R."/>
            <person name="Mathew T."/>
            <person name="Moen C."/>
            <person name="Morales K."/>
            <person name="Munidasa M."/>
            <person name="Nazareth L."/>
            <person name="Ngo R."/>
            <person name="Nguyen L."/>
            <person name="Okwuonu G."/>
            <person name="Ongeri F."/>
            <person name="Patil S."/>
            <person name="Petrosino J."/>
            <person name="Pham C."/>
            <person name="Pham P."/>
            <person name="Pu L.-L."/>
            <person name="Puazo M."/>
            <person name="Raj R."/>
            <person name="Reid J."/>
            <person name="Rouhana J."/>
            <person name="Saada N."/>
            <person name="Shang Y."/>
            <person name="Simmons D."/>
            <person name="Thornton R."/>
            <person name="Warren J."/>
            <person name="Weissenberger G."/>
            <person name="Zhang J."/>
            <person name="Zhang L."/>
            <person name="Zhou C."/>
            <person name="Zhu D."/>
            <person name="Muzny D."/>
            <person name="Worley K."/>
            <person name="Gibbs R."/>
        </authorList>
    </citation>
    <scope>NUCLEOTIDE SEQUENCE [LARGE SCALE GENOMIC DNA]</scope>
    <source>
        <strain evidence="11 12">ATCC 49957</strain>
    </source>
</reference>
<gene>
    <name evidence="11" type="ORF">HMPREF0731_1117</name>
</gene>
<keyword evidence="7" id="KW-1133">Transmembrane helix</keyword>
<evidence type="ECO:0000259" key="10">
    <source>
        <dbReference type="PROSITE" id="PS50885"/>
    </source>
</evidence>
<dbReference type="Gene3D" id="1.10.287.950">
    <property type="entry name" value="Methyl-accepting chemotaxis protein"/>
    <property type="match status" value="1"/>
</dbReference>
<feature type="domain" description="Methyl-accepting transducer" evidence="8">
    <location>
        <begin position="281"/>
        <end position="542"/>
    </location>
</feature>
<evidence type="ECO:0000256" key="3">
    <source>
        <dbReference type="ARBA" id="ARBA00023224"/>
    </source>
</evidence>
<dbReference type="CDD" id="cd06225">
    <property type="entry name" value="HAMP"/>
    <property type="match status" value="1"/>
</dbReference>
<sequence length="562" mass="58746">MGFFRNLRIGSKLGLAVGAMLLGSLGLLWASMNGLSRQAAEAQDVVGVRVPRLIHATGVAIAINAAATEEKNAILETGAEAVQRRRAAFDAEMGRTLAELQALRGRASPARVPLVVQAEQAAQAYRDHAARIFELAAAGRDDEAKRVSLNEARLARRQVVEILDSIVTANRREMADAVREGEKAYASLRIELAVAALFGLGLPLLLVLWIARWQVSLPLCRITGSMGELAQGQLEVAVEGADRRDEIGDLARTLEVFKRNAQEARRVAAEQAQEQQAKERRAEKLAALVRSFEGTVNGLTGHLAAASTELEATASSMSRIARQTNEEATTVSNAARSTSGGVQTVASATEELTASIGEISRQVAQATAVTGRAVQNARDTDSTVRALASSANKIGEVVSLITSIAGQTNLLALNATIEAARAGEAGKGFAVVASEVKNLASQTSRATDEIAAQIAEIQAATSNTVNAIQAIAATIEEVSAITVTIAAAVEEQSAATGEIARTVQSTAQATDEVTRTIASVSRNAGETGAASAEVLTAAAELSRSSEKLQAEVGSFLSEVRAA</sequence>